<sequence length="147" mass="16175">MDCGVTEDLPIFGFPANIWKAKLLSSSYRLENEASDLCKGGCLIPGSVQGQVGQGLEHPETVEDVPDYGTGWNKSGFKVLSNPNHPGILELFVTNSVETGKEINPVQGFEEFMGSPMKGARLFHMHKIHAHSSRLYLGTSTYRMSFQ</sequence>
<organism evidence="1 2">
    <name type="scientific">Hirundo rustica rustica</name>
    <dbReference type="NCBI Taxonomy" id="333673"/>
    <lineage>
        <taxon>Eukaryota</taxon>
        <taxon>Metazoa</taxon>
        <taxon>Chordata</taxon>
        <taxon>Craniata</taxon>
        <taxon>Vertebrata</taxon>
        <taxon>Euteleostomi</taxon>
        <taxon>Archelosauria</taxon>
        <taxon>Archosauria</taxon>
        <taxon>Dinosauria</taxon>
        <taxon>Saurischia</taxon>
        <taxon>Theropoda</taxon>
        <taxon>Coelurosauria</taxon>
        <taxon>Aves</taxon>
        <taxon>Neognathae</taxon>
        <taxon>Neoaves</taxon>
        <taxon>Telluraves</taxon>
        <taxon>Australaves</taxon>
        <taxon>Passeriformes</taxon>
        <taxon>Sylvioidea</taxon>
        <taxon>Hirundinidae</taxon>
        <taxon>Hirundo</taxon>
    </lineage>
</organism>
<reference evidence="1 2" key="1">
    <citation type="submission" date="2018-07" db="EMBL/GenBank/DDBJ databases">
        <title>A high quality draft genome assembly of the barn swallow (H. rustica rustica).</title>
        <authorList>
            <person name="Formenti G."/>
            <person name="Chiara M."/>
            <person name="Poveda L."/>
            <person name="Francoijs K.-J."/>
            <person name="Bonisoli-Alquati A."/>
            <person name="Canova L."/>
            <person name="Gianfranceschi L."/>
            <person name="Horner D.S."/>
            <person name="Saino N."/>
        </authorList>
    </citation>
    <scope>NUCLEOTIDE SEQUENCE [LARGE SCALE GENOMIC DNA]</scope>
    <source>
        <strain evidence="1">Chelidonia</strain>
        <tissue evidence="1">Blood</tissue>
    </source>
</reference>
<evidence type="ECO:0000313" key="1">
    <source>
        <dbReference type="EMBL" id="RMC08762.1"/>
    </source>
</evidence>
<evidence type="ECO:0000313" key="2">
    <source>
        <dbReference type="Proteomes" id="UP000269221"/>
    </source>
</evidence>
<gene>
    <name evidence="1" type="ORF">DUI87_15012</name>
</gene>
<name>A0A3M0K6F8_HIRRU</name>
<dbReference type="EMBL" id="QRBI01000117">
    <property type="protein sequence ID" value="RMC08762.1"/>
    <property type="molecule type" value="Genomic_DNA"/>
</dbReference>
<protein>
    <submittedName>
        <fullName evidence="1">Uncharacterized protein</fullName>
    </submittedName>
</protein>
<dbReference type="AlphaFoldDB" id="A0A3M0K6F8"/>
<dbReference type="Proteomes" id="UP000269221">
    <property type="component" value="Unassembled WGS sequence"/>
</dbReference>
<keyword evidence="2" id="KW-1185">Reference proteome</keyword>
<proteinExistence type="predicted"/>
<comment type="caution">
    <text evidence="1">The sequence shown here is derived from an EMBL/GenBank/DDBJ whole genome shotgun (WGS) entry which is preliminary data.</text>
</comment>
<accession>A0A3M0K6F8</accession>